<reference evidence="1 2" key="1">
    <citation type="submission" date="2012-04" db="EMBL/GenBank/DDBJ databases">
        <title>The Genome Sequence of Bacillus cereus BAG5X1-1.</title>
        <authorList>
            <consortium name="The Broad Institute Genome Sequencing Platform"/>
            <consortium name="The Broad Institute Genome Sequencing Center for Infectious Disease"/>
            <person name="Feldgarden M."/>
            <person name="Van der Auwera G.A."/>
            <person name="Mahillon J."/>
            <person name="Duprez V."/>
            <person name="Timmery S."/>
            <person name="Mattelet C."/>
            <person name="Dierick K."/>
            <person name="Sun M."/>
            <person name="Yu Z."/>
            <person name="Zhu L."/>
            <person name="Hu X."/>
            <person name="Shank E.B."/>
            <person name="Swiecicka I."/>
            <person name="Hansen B.M."/>
            <person name="Andrup L."/>
            <person name="Young S.K."/>
            <person name="Zeng Q."/>
            <person name="Gargeya S."/>
            <person name="Fitzgerald M."/>
            <person name="Haas B."/>
            <person name="Abouelleil A."/>
            <person name="Alvarado L."/>
            <person name="Arachchi H.M."/>
            <person name="Berlin A."/>
            <person name="Chapman S.B."/>
            <person name="Goldberg J."/>
            <person name="Griggs A."/>
            <person name="Gujja S."/>
            <person name="Hansen M."/>
            <person name="Howarth C."/>
            <person name="Imamovic A."/>
            <person name="Larimer J."/>
            <person name="McCowen C."/>
            <person name="Montmayeur A."/>
            <person name="Murphy C."/>
            <person name="Neiman D."/>
            <person name="Pearson M."/>
            <person name="Priest M."/>
            <person name="Roberts A."/>
            <person name="Saif S."/>
            <person name="Shea T."/>
            <person name="Sisk P."/>
            <person name="Sykes S."/>
            <person name="Wortman J."/>
            <person name="Nusbaum C."/>
            <person name="Birren B."/>
        </authorList>
    </citation>
    <scope>NUCLEOTIDE SEQUENCE [LARGE SCALE GENOMIC DNA]</scope>
    <source>
        <strain evidence="1 2">BAG5X1-1</strain>
    </source>
</reference>
<gene>
    <name evidence="1" type="ORF">IEE_03942</name>
</gene>
<name>J8AGY8_BACCE</name>
<evidence type="ECO:0000313" key="2">
    <source>
        <dbReference type="Proteomes" id="UP000006600"/>
    </source>
</evidence>
<dbReference type="AlphaFoldDB" id="J8AGY8"/>
<organism evidence="1 2">
    <name type="scientific">Bacillus cereus BAG5X1-1</name>
    <dbReference type="NCBI Taxonomy" id="1053189"/>
    <lineage>
        <taxon>Bacteria</taxon>
        <taxon>Bacillati</taxon>
        <taxon>Bacillota</taxon>
        <taxon>Bacilli</taxon>
        <taxon>Bacillales</taxon>
        <taxon>Bacillaceae</taxon>
        <taxon>Bacillus</taxon>
        <taxon>Bacillus cereus group</taxon>
    </lineage>
</organism>
<evidence type="ECO:0000313" key="1">
    <source>
        <dbReference type="EMBL" id="EJQ42377.1"/>
    </source>
</evidence>
<sequence length="138" mass="16184">MKARELATILRKTANILEFYEDNEVNEALDQILLLVKQNSKTTKKDINKGKKGQKQVIEESIDIQGIINTLQQMDNKELEHYLNNEKLFQSRESLLKIAKEMSIVSSNRQTIAALKHSIIKYFERQNMDHIIRIDRKE</sequence>
<proteinExistence type="predicted"/>
<dbReference type="EMBL" id="AHDJ01000034">
    <property type="protein sequence ID" value="EJQ42377.1"/>
    <property type="molecule type" value="Genomic_DNA"/>
</dbReference>
<dbReference type="RefSeq" id="WP_002201308.1">
    <property type="nucleotide sequence ID" value="NZ_JH791996.1"/>
</dbReference>
<dbReference type="Proteomes" id="UP000006600">
    <property type="component" value="Unassembled WGS sequence"/>
</dbReference>
<dbReference type="PATRIC" id="fig|1053189.3.peg.4013"/>
<dbReference type="HOGENOM" id="CLU_1851102_0_0_9"/>
<protein>
    <submittedName>
        <fullName evidence="1">Uncharacterized protein</fullName>
    </submittedName>
</protein>
<accession>J8AGY8</accession>
<comment type="caution">
    <text evidence="1">The sequence shown here is derived from an EMBL/GenBank/DDBJ whole genome shotgun (WGS) entry which is preliminary data.</text>
</comment>